<accession>A0A5D4NUA7</accession>
<evidence type="ECO:0000313" key="3">
    <source>
        <dbReference type="Proteomes" id="UP000322267"/>
    </source>
</evidence>
<name>A0A5D4NUA7_9BACI</name>
<dbReference type="InterPro" id="IPR051922">
    <property type="entry name" value="Bact_Sporulation_Assoc"/>
</dbReference>
<dbReference type="PROSITE" id="PS51677">
    <property type="entry name" value="NODB"/>
    <property type="match status" value="1"/>
</dbReference>
<dbReference type="Pfam" id="PF04122">
    <property type="entry name" value="CW_binding_2"/>
    <property type="match status" value="3"/>
</dbReference>
<reference evidence="2 3" key="1">
    <citation type="submission" date="2019-08" db="EMBL/GenBank/DDBJ databases">
        <title>Bacillus genomes from the desert of Cuatro Cienegas, Coahuila.</title>
        <authorList>
            <person name="Olmedo-Alvarez G."/>
        </authorList>
    </citation>
    <scope>NUCLEOTIDE SEQUENCE [LARGE SCALE GENOMIC DNA]</scope>
    <source>
        <strain evidence="2 3">CH34_1T</strain>
    </source>
</reference>
<protein>
    <submittedName>
        <fullName evidence="2">Polysaccharide deacetylase family protein</fullName>
    </submittedName>
</protein>
<evidence type="ECO:0000259" key="1">
    <source>
        <dbReference type="PROSITE" id="PS51677"/>
    </source>
</evidence>
<comment type="caution">
    <text evidence="2">The sequence shown here is derived from an EMBL/GenBank/DDBJ whole genome shotgun (WGS) entry which is preliminary data.</text>
</comment>
<gene>
    <name evidence="2" type="ORF">FZC78_08050</name>
</gene>
<dbReference type="OrthoDB" id="258610at2"/>
<organism evidence="2 3">
    <name type="scientific">Rossellomorea vietnamensis</name>
    <dbReference type="NCBI Taxonomy" id="218284"/>
    <lineage>
        <taxon>Bacteria</taxon>
        <taxon>Bacillati</taxon>
        <taxon>Bacillota</taxon>
        <taxon>Bacilli</taxon>
        <taxon>Bacillales</taxon>
        <taxon>Bacillaceae</taxon>
        <taxon>Rossellomorea</taxon>
    </lineage>
</organism>
<dbReference type="AlphaFoldDB" id="A0A5D4NUA7"/>
<dbReference type="InterPro" id="IPR011330">
    <property type="entry name" value="Glyco_hydro/deAcase_b/a-brl"/>
</dbReference>
<dbReference type="RefSeq" id="WP_148939173.1">
    <property type="nucleotide sequence ID" value="NZ_VTEI01000003.1"/>
</dbReference>
<dbReference type="GO" id="GO:0005975">
    <property type="term" value="P:carbohydrate metabolic process"/>
    <property type="evidence" value="ECO:0007669"/>
    <property type="project" value="InterPro"/>
</dbReference>
<dbReference type="Gene3D" id="3.20.20.370">
    <property type="entry name" value="Glycoside hydrolase/deacetylase"/>
    <property type="match status" value="1"/>
</dbReference>
<proteinExistence type="predicted"/>
<dbReference type="GO" id="GO:0016810">
    <property type="term" value="F:hydrolase activity, acting on carbon-nitrogen (but not peptide) bonds"/>
    <property type="evidence" value="ECO:0007669"/>
    <property type="project" value="InterPro"/>
</dbReference>
<dbReference type="PANTHER" id="PTHR30032:SF8">
    <property type="entry name" value="GERMINATION-SPECIFIC N-ACETYLMURAMOYL-L-ALANINE AMIDASE"/>
    <property type="match status" value="1"/>
</dbReference>
<dbReference type="InterPro" id="IPR002509">
    <property type="entry name" value="NODB_dom"/>
</dbReference>
<dbReference type="SUPFAM" id="SSF88713">
    <property type="entry name" value="Glycoside hydrolase/deacetylase"/>
    <property type="match status" value="1"/>
</dbReference>
<dbReference type="EMBL" id="VTEI01000003">
    <property type="protein sequence ID" value="TYS17797.1"/>
    <property type="molecule type" value="Genomic_DNA"/>
</dbReference>
<dbReference type="CDD" id="cd10944">
    <property type="entry name" value="CE4_SmPgdA_like"/>
    <property type="match status" value="1"/>
</dbReference>
<evidence type="ECO:0000313" key="2">
    <source>
        <dbReference type="EMBL" id="TYS17797.1"/>
    </source>
</evidence>
<dbReference type="InterPro" id="IPR007253">
    <property type="entry name" value="Cell_wall-bd_2"/>
</dbReference>
<feature type="domain" description="NodB homology" evidence="1">
    <location>
        <begin position="31"/>
        <end position="216"/>
    </location>
</feature>
<dbReference type="Gene3D" id="3.40.50.12090">
    <property type="match status" value="2"/>
</dbReference>
<dbReference type="Proteomes" id="UP000322267">
    <property type="component" value="Unassembled WGS sequence"/>
</dbReference>
<dbReference type="Pfam" id="PF01522">
    <property type="entry name" value="Polysacc_deac_1"/>
    <property type="match status" value="1"/>
</dbReference>
<sequence>MKNYSIISFLLISAIILFSYPSETMAKVDERPVYITIDDGPTAYTDDFLDVFKQYDMKATFFMLEPGMDSYSGVVRRMKSEGHALGCHGVTHEKGEFYDSPSSAVNEMNVCNSTMEDITGQKTSVVRVPYGSIPGMEKPYRDAMEAAGYKMWDWNVDTLDWDWNDEDKIISYTIEKVEEAERNGEIPIILIHDQYETQKALPEILDYLKSKGYYSETITSYQDKYNFFQKINLEAKVANRFGGSTRYDTAVEISKDGWEHADTVVLTRGDEFPDALAGSPLAYKMDAPILLTPQNELLPEVRKEMDRLNASRVVILGGKNAISDSIEKKIRTLGYNVERISGSDRFETAAEIAERLDSNAETAVVANGRNFPDAISIAPYAARKGFPILLTEEEELPGTTQEALKGVSETLVIGGKSAVGNSVYSQLANPERYSGEDRFGTAGDIAERLYPSNFAFVSTGYNFADALTGSVLAAKNGAAMLLVEKSYVTAETANAVERASINNFTILGGEGAVDYNVERWFETYNFDSIRAAANTRTLTK</sequence>
<dbReference type="PANTHER" id="PTHR30032">
    <property type="entry name" value="N-ACETYLMURAMOYL-L-ALANINE AMIDASE-RELATED"/>
    <property type="match status" value="1"/>
</dbReference>